<dbReference type="GO" id="GO:0000978">
    <property type="term" value="F:RNA polymerase II cis-regulatory region sequence-specific DNA binding"/>
    <property type="evidence" value="ECO:0007669"/>
    <property type="project" value="TreeGrafter"/>
</dbReference>
<dbReference type="AlphaFoldDB" id="A0A0K2UNG1"/>
<evidence type="ECO:0000256" key="2">
    <source>
        <dbReference type="ARBA" id="ARBA00023125"/>
    </source>
</evidence>
<dbReference type="Pfam" id="PF00505">
    <property type="entry name" value="HMG_box"/>
    <property type="match status" value="1"/>
</dbReference>
<comment type="subcellular location">
    <subcellularLocation>
        <location evidence="1">Nucleus</location>
    </subcellularLocation>
</comment>
<protein>
    <submittedName>
        <fullName evidence="7">Transcription factor SOX4like [Bombyx mori]</fullName>
    </submittedName>
</protein>
<organism evidence="7">
    <name type="scientific">Lepeophtheirus salmonis</name>
    <name type="common">Salmon louse</name>
    <name type="synonym">Caligus salmonis</name>
    <dbReference type="NCBI Taxonomy" id="72036"/>
    <lineage>
        <taxon>Eukaryota</taxon>
        <taxon>Metazoa</taxon>
        <taxon>Ecdysozoa</taxon>
        <taxon>Arthropoda</taxon>
        <taxon>Crustacea</taxon>
        <taxon>Multicrustacea</taxon>
        <taxon>Hexanauplia</taxon>
        <taxon>Copepoda</taxon>
        <taxon>Siphonostomatoida</taxon>
        <taxon>Caligidae</taxon>
        <taxon>Lepeophtheirus</taxon>
    </lineage>
</organism>
<dbReference type="SUPFAM" id="SSF47095">
    <property type="entry name" value="HMG-box"/>
    <property type="match status" value="1"/>
</dbReference>
<evidence type="ECO:0000313" key="7">
    <source>
        <dbReference type="EMBL" id="CDW39387.1"/>
    </source>
</evidence>
<dbReference type="GO" id="GO:0005634">
    <property type="term" value="C:nucleus"/>
    <property type="evidence" value="ECO:0007669"/>
    <property type="project" value="UniProtKB-SubCell"/>
</dbReference>
<feature type="compositionally biased region" description="Low complexity" evidence="5">
    <location>
        <begin position="138"/>
        <end position="164"/>
    </location>
</feature>
<sequence>IGSQKRIFKMCLWNSHVNKMPLKLMDTDVFRSMKVEQSSKTPYSDATQTKKHRVNHIKRPMNAFMVWSQLERRKIIEVTPDKHNAEISKELGRRWKLLGEEERQPYIDEAERLRVLHQREYPDYKYKPRKKVKGGCGASASSSTSSSVSSPLSSNSSSPTNNNNHPHVHQTVIINKINSVFDRTRSSRKVNSNKYNQQSTFNNNNNNNVNNNFGENLKTLKRKSPDYENNSSAAAPSDLFQHHHHQQNLTKRSFTIGRQESLIPVTVTQLVSAPIKTEIKEEPFDDPHPSLSEQLKQHLSQKDLLPSFQFTSNTTPSTNTNTNSSLSISNSSTSSSLNNTSTLLIKPEIPADVLPTDIFDNDNIKREQGDEEESDEGIVVAEQDDDKLNSLHDLDLGDLLQIPGSNNSVRLDLSGISFTTTLGPTCSWESGSSSSSGSHFEFNCTEDMLSNIGVTDTDFMNIA</sequence>
<keyword evidence="2 4" id="KW-0238">DNA-binding</keyword>
<evidence type="ECO:0000256" key="1">
    <source>
        <dbReference type="ARBA" id="ARBA00004123"/>
    </source>
</evidence>
<dbReference type="GO" id="GO:0030182">
    <property type="term" value="P:neuron differentiation"/>
    <property type="evidence" value="ECO:0007669"/>
    <property type="project" value="TreeGrafter"/>
</dbReference>
<keyword evidence="3 4" id="KW-0539">Nucleus</keyword>
<dbReference type="PROSITE" id="PS50118">
    <property type="entry name" value="HMG_BOX_2"/>
    <property type="match status" value="1"/>
</dbReference>
<dbReference type="CDD" id="cd22029">
    <property type="entry name" value="HMG-box_SoxC"/>
    <property type="match status" value="1"/>
</dbReference>
<feature type="DNA-binding region" description="HMG box" evidence="4">
    <location>
        <begin position="57"/>
        <end position="125"/>
    </location>
</feature>
<evidence type="ECO:0000256" key="4">
    <source>
        <dbReference type="PROSITE-ProRule" id="PRU00267"/>
    </source>
</evidence>
<feature type="region of interest" description="Disordered" evidence="5">
    <location>
        <begin position="126"/>
        <end position="167"/>
    </location>
</feature>
<dbReference type="GO" id="GO:0000122">
    <property type="term" value="P:negative regulation of transcription by RNA polymerase II"/>
    <property type="evidence" value="ECO:0007669"/>
    <property type="project" value="TreeGrafter"/>
</dbReference>
<reference evidence="7" key="1">
    <citation type="submission" date="2014-05" db="EMBL/GenBank/DDBJ databases">
        <authorList>
            <person name="Chronopoulou M."/>
        </authorList>
    </citation>
    <scope>NUCLEOTIDE SEQUENCE</scope>
    <source>
        <tissue evidence="7">Whole organism</tissue>
    </source>
</reference>
<feature type="compositionally biased region" description="Polar residues" evidence="5">
    <location>
        <begin position="189"/>
        <end position="201"/>
    </location>
</feature>
<dbReference type="SMART" id="SM00398">
    <property type="entry name" value="HMG"/>
    <property type="match status" value="1"/>
</dbReference>
<name>A0A0K2UNG1_LEPSM</name>
<feature type="region of interest" description="Disordered" evidence="5">
    <location>
        <begin position="308"/>
        <end position="338"/>
    </location>
</feature>
<evidence type="ECO:0000259" key="6">
    <source>
        <dbReference type="PROSITE" id="PS50118"/>
    </source>
</evidence>
<dbReference type="PANTHER" id="PTHR10270:SF323">
    <property type="entry name" value="TRANSCRIPTION FACTOR SOX-14-RELATED"/>
    <property type="match status" value="1"/>
</dbReference>
<feature type="compositionally biased region" description="Low complexity" evidence="5">
    <location>
        <begin position="202"/>
        <end position="212"/>
    </location>
</feature>
<evidence type="ECO:0000256" key="3">
    <source>
        <dbReference type="ARBA" id="ARBA00023242"/>
    </source>
</evidence>
<feature type="non-terminal residue" evidence="7">
    <location>
        <position position="1"/>
    </location>
</feature>
<dbReference type="InterPro" id="IPR050140">
    <property type="entry name" value="SRY-related_HMG-box_TF-like"/>
</dbReference>
<dbReference type="Gene3D" id="1.10.30.10">
    <property type="entry name" value="High mobility group box domain"/>
    <property type="match status" value="1"/>
</dbReference>
<dbReference type="GO" id="GO:0001228">
    <property type="term" value="F:DNA-binding transcription activator activity, RNA polymerase II-specific"/>
    <property type="evidence" value="ECO:0007669"/>
    <property type="project" value="TreeGrafter"/>
</dbReference>
<dbReference type="PANTHER" id="PTHR10270">
    <property type="entry name" value="SOX TRANSCRIPTION FACTOR"/>
    <property type="match status" value="1"/>
</dbReference>
<dbReference type="InterPro" id="IPR009071">
    <property type="entry name" value="HMG_box_dom"/>
</dbReference>
<feature type="compositionally biased region" description="Low complexity" evidence="5">
    <location>
        <begin position="311"/>
        <end position="338"/>
    </location>
</feature>
<dbReference type="EMBL" id="HACA01022026">
    <property type="protein sequence ID" value="CDW39387.1"/>
    <property type="molecule type" value="Transcribed_RNA"/>
</dbReference>
<feature type="region of interest" description="Disordered" evidence="5">
    <location>
        <begin position="184"/>
        <end position="215"/>
    </location>
</feature>
<proteinExistence type="predicted"/>
<feature type="domain" description="HMG box" evidence="6">
    <location>
        <begin position="57"/>
        <end position="125"/>
    </location>
</feature>
<dbReference type="OrthoDB" id="6247875at2759"/>
<evidence type="ECO:0000256" key="5">
    <source>
        <dbReference type="SAM" id="MobiDB-lite"/>
    </source>
</evidence>
<dbReference type="InterPro" id="IPR036910">
    <property type="entry name" value="HMG_box_dom_sf"/>
</dbReference>
<dbReference type="FunFam" id="1.10.30.10:FF:000002">
    <property type="entry name" value="transcription factor Sox-2"/>
    <property type="match status" value="1"/>
</dbReference>
<accession>A0A0K2UNG1</accession>
<dbReference type="GO" id="GO:0007420">
    <property type="term" value="P:brain development"/>
    <property type="evidence" value="ECO:0007669"/>
    <property type="project" value="TreeGrafter"/>
</dbReference>